<gene>
    <name evidence="3" type="ORF">VC81_08835</name>
</gene>
<dbReference type="InterPro" id="IPR032466">
    <property type="entry name" value="Metal_Hydrolase"/>
</dbReference>
<dbReference type="GO" id="GO:0016787">
    <property type="term" value="F:hydrolase activity"/>
    <property type="evidence" value="ECO:0007669"/>
    <property type="project" value="InterPro"/>
</dbReference>
<dbReference type="GO" id="GO:0016831">
    <property type="term" value="F:carboxy-lyase activity"/>
    <property type="evidence" value="ECO:0007669"/>
    <property type="project" value="InterPro"/>
</dbReference>
<keyword evidence="1" id="KW-0456">Lyase</keyword>
<dbReference type="Gene3D" id="3.20.20.140">
    <property type="entry name" value="Metal-dependent hydrolases"/>
    <property type="match status" value="1"/>
</dbReference>
<reference evidence="3 4" key="1">
    <citation type="submission" date="2015-03" db="EMBL/GenBank/DDBJ databases">
        <authorList>
            <person name="Zheng J."/>
            <person name="Ganezle M."/>
        </authorList>
    </citation>
    <scope>NUCLEOTIDE SEQUENCE [LARGE SCALE GENOMIC DNA]</scope>
    <source>
        <strain evidence="3 4">LP38</strain>
    </source>
</reference>
<dbReference type="GO" id="GO:0005737">
    <property type="term" value="C:cytoplasm"/>
    <property type="evidence" value="ECO:0007669"/>
    <property type="project" value="TreeGrafter"/>
</dbReference>
<accession>A0A0F3RRB2</accession>
<dbReference type="PANTHER" id="PTHR21240">
    <property type="entry name" value="2-AMINO-3-CARBOXYLMUCONATE-6-SEMIALDEHYDE DECARBOXYLASE"/>
    <property type="match status" value="1"/>
</dbReference>
<sequence length="309" mass="33962">MTQAETPIDVFAHVLAPKFYHQMTQLVPTIPEQLPYLQNRALTDMAYRRAHRTSPTRQIISMVNVNPEDYVGPEQALDLCWAANQELVELVRTNPDQFVGAVAMLPMNHLAGAQRILTEQVASTPELLGGQVFTRALGQSIAAPAYQPLFATAAQAGLPLWLHPVFDERKPDNNVTFSWEYELTQAMLQLVQGGVFQRQPSLKLIVHHAGALVPFFAGRITATLPTQQAADFHRFYVDTAILGNPAALALTVDYFGVDHVLFGTDAPFGELPVGASTTILTAIDQLPLTKNQKHQLLIQNVADLGRLPG</sequence>
<evidence type="ECO:0000313" key="4">
    <source>
        <dbReference type="Proteomes" id="UP000033491"/>
    </source>
</evidence>
<dbReference type="OrthoDB" id="9777673at2"/>
<evidence type="ECO:0000313" key="3">
    <source>
        <dbReference type="EMBL" id="KJW12573.1"/>
    </source>
</evidence>
<comment type="caution">
    <text evidence="3">The sequence shown here is derived from an EMBL/GenBank/DDBJ whole genome shotgun (WGS) entry which is preliminary data.</text>
</comment>
<dbReference type="GO" id="GO:0019748">
    <property type="term" value="P:secondary metabolic process"/>
    <property type="evidence" value="ECO:0007669"/>
    <property type="project" value="TreeGrafter"/>
</dbReference>
<evidence type="ECO:0000259" key="2">
    <source>
        <dbReference type="Pfam" id="PF04909"/>
    </source>
</evidence>
<dbReference type="AlphaFoldDB" id="A0A0F3RRB2"/>
<dbReference type="InterPro" id="IPR006680">
    <property type="entry name" value="Amidohydro-rel"/>
</dbReference>
<evidence type="ECO:0000256" key="1">
    <source>
        <dbReference type="ARBA" id="ARBA00023239"/>
    </source>
</evidence>
<dbReference type="PATRIC" id="fig|216463.3.peg.887"/>
<dbReference type="PANTHER" id="PTHR21240:SF28">
    <property type="entry name" value="ISO-OROTATE DECARBOXYLASE (EUROFUNG)"/>
    <property type="match status" value="1"/>
</dbReference>
<name>A0A0F3RRB2_9LACO</name>
<dbReference type="SUPFAM" id="SSF51556">
    <property type="entry name" value="Metallo-dependent hydrolases"/>
    <property type="match status" value="1"/>
</dbReference>
<dbReference type="EMBL" id="JZCR01000019">
    <property type="protein sequence ID" value="KJW12573.1"/>
    <property type="molecule type" value="Genomic_DNA"/>
</dbReference>
<dbReference type="RefSeq" id="WP_045807681.1">
    <property type="nucleotide sequence ID" value="NZ_JZCR01000019.1"/>
</dbReference>
<dbReference type="STRING" id="216463.VC81_08835"/>
<feature type="domain" description="Amidohydrolase-related" evidence="2">
    <location>
        <begin position="78"/>
        <end position="300"/>
    </location>
</feature>
<protein>
    <submittedName>
        <fullName evidence="3">4-oxalomesaconate hydratase</fullName>
    </submittedName>
</protein>
<proteinExistence type="predicted"/>
<dbReference type="InterPro" id="IPR032465">
    <property type="entry name" value="ACMSD"/>
</dbReference>
<dbReference type="Proteomes" id="UP000033491">
    <property type="component" value="Unassembled WGS sequence"/>
</dbReference>
<organism evidence="3 4">
    <name type="scientific">Levilactobacillus spicheri</name>
    <dbReference type="NCBI Taxonomy" id="216463"/>
    <lineage>
        <taxon>Bacteria</taxon>
        <taxon>Bacillati</taxon>
        <taxon>Bacillota</taxon>
        <taxon>Bacilli</taxon>
        <taxon>Lactobacillales</taxon>
        <taxon>Lactobacillaceae</taxon>
        <taxon>Levilactobacillus</taxon>
    </lineage>
</organism>
<dbReference type="Pfam" id="PF04909">
    <property type="entry name" value="Amidohydro_2"/>
    <property type="match status" value="1"/>
</dbReference>